<organism evidence="1 2">
    <name type="scientific">Mucuna pruriens</name>
    <name type="common">Velvet bean</name>
    <name type="synonym">Dolichos pruriens</name>
    <dbReference type="NCBI Taxonomy" id="157652"/>
    <lineage>
        <taxon>Eukaryota</taxon>
        <taxon>Viridiplantae</taxon>
        <taxon>Streptophyta</taxon>
        <taxon>Embryophyta</taxon>
        <taxon>Tracheophyta</taxon>
        <taxon>Spermatophyta</taxon>
        <taxon>Magnoliopsida</taxon>
        <taxon>eudicotyledons</taxon>
        <taxon>Gunneridae</taxon>
        <taxon>Pentapetalae</taxon>
        <taxon>rosids</taxon>
        <taxon>fabids</taxon>
        <taxon>Fabales</taxon>
        <taxon>Fabaceae</taxon>
        <taxon>Papilionoideae</taxon>
        <taxon>50 kb inversion clade</taxon>
        <taxon>NPAAA clade</taxon>
        <taxon>indigoferoid/millettioid clade</taxon>
        <taxon>Phaseoleae</taxon>
        <taxon>Mucuna</taxon>
    </lineage>
</organism>
<proteinExistence type="predicted"/>
<evidence type="ECO:0000313" key="1">
    <source>
        <dbReference type="EMBL" id="RDY05772.1"/>
    </source>
</evidence>
<comment type="caution">
    <text evidence="1">The sequence shown here is derived from an EMBL/GenBank/DDBJ whole genome shotgun (WGS) entry which is preliminary data.</text>
</comment>
<evidence type="ECO:0000313" key="2">
    <source>
        <dbReference type="Proteomes" id="UP000257109"/>
    </source>
</evidence>
<keyword evidence="2" id="KW-1185">Reference proteome</keyword>
<reference evidence="1" key="1">
    <citation type="submission" date="2018-05" db="EMBL/GenBank/DDBJ databases">
        <title>Draft genome of Mucuna pruriens seed.</title>
        <authorList>
            <person name="Nnadi N.E."/>
            <person name="Vos R."/>
            <person name="Hasami M.H."/>
            <person name="Devisetty U.K."/>
            <person name="Aguiy J.C."/>
        </authorList>
    </citation>
    <scope>NUCLEOTIDE SEQUENCE [LARGE SCALE GENOMIC DNA]</scope>
    <source>
        <strain evidence="1">JCA_2017</strain>
    </source>
</reference>
<dbReference type="AlphaFoldDB" id="A0A371HSL6"/>
<accession>A0A371HSL6</accession>
<gene>
    <name evidence="1" type="ORF">CR513_10339</name>
</gene>
<name>A0A371HSL6_MUCPR</name>
<feature type="non-terminal residue" evidence="1">
    <location>
        <position position="1"/>
    </location>
</feature>
<dbReference type="Proteomes" id="UP000257109">
    <property type="component" value="Unassembled WGS sequence"/>
</dbReference>
<sequence>MRRQETSGLRWSKENKQQKLYFCLLFGTMFLHSSHGSSYSSAPACWWREKTNYSIYLYSNGEDKRSYYVDGTCQLHQLLYVADHILKSKSCFYNPQLESDMEVTNGLNNCMKRLVPRKQKLNSLDIYWAAKLEKGKNPPGVQQLHKYLRKNRIVVSIPNRSVEQSTPKNATVG</sequence>
<protein>
    <submittedName>
        <fullName evidence="1">Uncharacterized protein</fullName>
    </submittedName>
</protein>
<dbReference type="EMBL" id="QJKJ01001816">
    <property type="protein sequence ID" value="RDY05772.1"/>
    <property type="molecule type" value="Genomic_DNA"/>
</dbReference>